<dbReference type="Gene3D" id="3.30.70.1880">
    <property type="entry name" value="Protein of unknown function DUF881"/>
    <property type="match status" value="1"/>
</dbReference>
<dbReference type="RefSeq" id="WP_109689762.1">
    <property type="nucleotide sequence ID" value="NZ_QGGL01000010.1"/>
</dbReference>
<dbReference type="PANTHER" id="PTHR37313">
    <property type="entry name" value="UPF0749 PROTEIN RV1825"/>
    <property type="match status" value="1"/>
</dbReference>
<feature type="transmembrane region" description="Helical" evidence="3">
    <location>
        <begin position="12"/>
        <end position="30"/>
    </location>
</feature>
<organism evidence="4 5">
    <name type="scientific">Tumebacillus permanentifrigoris</name>
    <dbReference type="NCBI Taxonomy" id="378543"/>
    <lineage>
        <taxon>Bacteria</taxon>
        <taxon>Bacillati</taxon>
        <taxon>Bacillota</taxon>
        <taxon>Bacilli</taxon>
        <taxon>Bacillales</taxon>
        <taxon>Alicyclobacillaceae</taxon>
        <taxon>Tumebacillus</taxon>
    </lineage>
</organism>
<reference evidence="4 5" key="1">
    <citation type="submission" date="2018-05" db="EMBL/GenBank/DDBJ databases">
        <title>Genomic Encyclopedia of Type Strains, Phase IV (KMG-IV): sequencing the most valuable type-strain genomes for metagenomic binning, comparative biology and taxonomic classification.</title>
        <authorList>
            <person name="Goeker M."/>
        </authorList>
    </citation>
    <scope>NUCLEOTIDE SEQUENCE [LARGE SCALE GENOMIC DNA]</scope>
    <source>
        <strain evidence="4 5">DSM 18773</strain>
    </source>
</reference>
<keyword evidence="5" id="KW-1185">Reference proteome</keyword>
<dbReference type="AlphaFoldDB" id="A0A316DBT3"/>
<evidence type="ECO:0000256" key="3">
    <source>
        <dbReference type="SAM" id="Phobius"/>
    </source>
</evidence>
<dbReference type="EMBL" id="QGGL01000010">
    <property type="protein sequence ID" value="PWK11636.1"/>
    <property type="molecule type" value="Genomic_DNA"/>
</dbReference>
<evidence type="ECO:0000313" key="5">
    <source>
        <dbReference type="Proteomes" id="UP000245634"/>
    </source>
</evidence>
<dbReference type="Proteomes" id="UP000245634">
    <property type="component" value="Unassembled WGS sequence"/>
</dbReference>
<dbReference type="OrthoDB" id="9776196at2"/>
<gene>
    <name evidence="4" type="ORF">C7459_110165</name>
</gene>
<sequence length="249" mass="27479">MPIKTDKRLRLTVSLTMISVILGLMLSMQYKNMRVTAESQAKLPQIDPKAQYTAEQLGRIKDENQGLEESIEKLNKELHSLEKLAGNVDQNLAPEIRDELTKYKIMSGLLAVKGPGITFTVDDNKKDTPTDKDVLLYITHDSDLRMLVNELFIAGAEAVSINGQRITTTTGIICIGTVVKINNQRVATPFVLNAIGDPKNMINALETRGGVIELLTRPENGRYLTITPPKQSPSITIPGYAGDFNGMKK</sequence>
<feature type="coiled-coil region" evidence="2">
    <location>
        <begin position="57"/>
        <end position="91"/>
    </location>
</feature>
<protein>
    <submittedName>
        <fullName evidence="4">Uncharacterized protein YlxW (UPF0749 family)</fullName>
    </submittedName>
</protein>
<comment type="caution">
    <text evidence="4">The sequence shown here is derived from an EMBL/GenBank/DDBJ whole genome shotgun (WGS) entry which is preliminary data.</text>
</comment>
<keyword evidence="3" id="KW-1133">Transmembrane helix</keyword>
<dbReference type="InterPro" id="IPR010273">
    <property type="entry name" value="DUF881"/>
</dbReference>
<evidence type="ECO:0000313" key="4">
    <source>
        <dbReference type="EMBL" id="PWK11636.1"/>
    </source>
</evidence>
<accession>A0A316DBT3</accession>
<keyword evidence="3" id="KW-0812">Transmembrane</keyword>
<name>A0A316DBT3_9BACL</name>
<keyword evidence="2" id="KW-0175">Coiled coil</keyword>
<proteinExistence type="inferred from homology"/>
<comment type="similarity">
    <text evidence="1">Belongs to the UPF0749 family.</text>
</comment>
<dbReference type="PANTHER" id="PTHR37313:SF2">
    <property type="entry name" value="UPF0749 PROTEIN YLXX"/>
    <property type="match status" value="1"/>
</dbReference>
<evidence type="ECO:0000256" key="2">
    <source>
        <dbReference type="SAM" id="Coils"/>
    </source>
</evidence>
<keyword evidence="3" id="KW-0472">Membrane</keyword>
<dbReference type="Pfam" id="PF05949">
    <property type="entry name" value="DUF881"/>
    <property type="match status" value="1"/>
</dbReference>
<evidence type="ECO:0000256" key="1">
    <source>
        <dbReference type="ARBA" id="ARBA00009108"/>
    </source>
</evidence>